<keyword evidence="3" id="KW-1185">Reference proteome</keyword>
<dbReference type="EMBL" id="BMPT01000006">
    <property type="protein sequence ID" value="GGM24306.1"/>
    <property type="molecule type" value="Genomic_DNA"/>
</dbReference>
<dbReference type="AlphaFoldDB" id="A0A8H9GGI6"/>
<dbReference type="NCBIfam" id="TIGR04088">
    <property type="entry name" value="cognate_SipW"/>
    <property type="match status" value="1"/>
</dbReference>
<sequence length="199" mass="19601">MADRRLRTGLVALLVLASCLSGGAAWAWWSAVVTAQAPPVSSGTLDLTGGPETGQELLVGPGGTWTYSALTLTGALPGESVARRIVLRSSGTAPLTVTGTATTATAALGQDLLLTATQGGAPANATVDGLRTGTCSGSVLVDRQPVGTAATTFLPGATIAPGQTLTLCVVLGLDGDAPGSVQNQGTTVSLTFTARQAGA</sequence>
<dbReference type="PROSITE" id="PS51257">
    <property type="entry name" value="PROKAR_LIPOPROTEIN"/>
    <property type="match status" value="1"/>
</dbReference>
<dbReference type="Proteomes" id="UP000655589">
    <property type="component" value="Unassembled WGS sequence"/>
</dbReference>
<reference evidence="2" key="1">
    <citation type="journal article" date="2014" name="Int. J. Syst. Evol. Microbiol.">
        <title>Complete genome sequence of Corynebacterium casei LMG S-19264T (=DSM 44701T), isolated from a smear-ripened cheese.</title>
        <authorList>
            <consortium name="US DOE Joint Genome Institute (JGI-PGF)"/>
            <person name="Walter F."/>
            <person name="Albersmeier A."/>
            <person name="Kalinowski J."/>
            <person name="Ruckert C."/>
        </authorList>
    </citation>
    <scope>NUCLEOTIDE SEQUENCE</scope>
    <source>
        <strain evidence="2">JCM 3051</strain>
    </source>
</reference>
<dbReference type="InterPro" id="IPR023833">
    <property type="entry name" value="Signal_pept_SipW-depend-type"/>
</dbReference>
<dbReference type="RefSeq" id="WP_171106814.1">
    <property type="nucleotide sequence ID" value="NZ_BMPT01000006.1"/>
</dbReference>
<organism evidence="2 3">
    <name type="scientific">Promicromonospora citrea</name>
    <dbReference type="NCBI Taxonomy" id="43677"/>
    <lineage>
        <taxon>Bacteria</taxon>
        <taxon>Bacillati</taxon>
        <taxon>Actinomycetota</taxon>
        <taxon>Actinomycetes</taxon>
        <taxon>Micrococcales</taxon>
        <taxon>Promicromonosporaceae</taxon>
        <taxon>Promicromonospora</taxon>
    </lineage>
</organism>
<keyword evidence="1" id="KW-0732">Signal</keyword>
<gene>
    <name evidence="2" type="ORF">GCM10010102_19980</name>
</gene>
<feature type="signal peptide" evidence="1">
    <location>
        <begin position="1"/>
        <end position="27"/>
    </location>
</feature>
<feature type="chain" id="PRO_5034047997" description="Alternate signal-mediated exported protein" evidence="1">
    <location>
        <begin position="28"/>
        <end position="199"/>
    </location>
</feature>
<evidence type="ECO:0000313" key="3">
    <source>
        <dbReference type="Proteomes" id="UP000655589"/>
    </source>
</evidence>
<evidence type="ECO:0008006" key="4">
    <source>
        <dbReference type="Google" id="ProtNLM"/>
    </source>
</evidence>
<evidence type="ECO:0000256" key="1">
    <source>
        <dbReference type="SAM" id="SignalP"/>
    </source>
</evidence>
<accession>A0A8H9GGI6</accession>
<protein>
    <recommendedName>
        <fullName evidence="4">Alternate signal-mediated exported protein</fullName>
    </recommendedName>
</protein>
<reference evidence="2" key="2">
    <citation type="submission" date="2020-09" db="EMBL/GenBank/DDBJ databases">
        <authorList>
            <person name="Sun Q."/>
            <person name="Ohkuma M."/>
        </authorList>
    </citation>
    <scope>NUCLEOTIDE SEQUENCE</scope>
    <source>
        <strain evidence="2">JCM 3051</strain>
    </source>
</reference>
<evidence type="ECO:0000313" key="2">
    <source>
        <dbReference type="EMBL" id="GGM24306.1"/>
    </source>
</evidence>
<comment type="caution">
    <text evidence="2">The sequence shown here is derived from an EMBL/GenBank/DDBJ whole genome shotgun (WGS) entry which is preliminary data.</text>
</comment>
<proteinExistence type="predicted"/>
<name>A0A8H9GGI6_9MICO</name>